<dbReference type="Pfam" id="PF02416">
    <property type="entry name" value="TatA_B_E"/>
    <property type="match status" value="1"/>
</dbReference>
<evidence type="ECO:0000256" key="8">
    <source>
        <dbReference type="ARBA" id="ARBA00023136"/>
    </source>
</evidence>
<feature type="coiled-coil region" evidence="10">
    <location>
        <begin position="36"/>
        <end position="94"/>
    </location>
</feature>
<evidence type="ECO:0000256" key="4">
    <source>
        <dbReference type="ARBA" id="ARBA00022692"/>
    </source>
</evidence>
<reference evidence="11 12" key="1">
    <citation type="submission" date="2023-07" db="EMBL/GenBank/DDBJ databases">
        <title>Functional and genomic diversity of the sorghum phyllosphere microbiome.</title>
        <authorList>
            <person name="Shade A."/>
        </authorList>
    </citation>
    <scope>NUCLEOTIDE SEQUENCE [LARGE SCALE GENOMIC DNA]</scope>
    <source>
        <strain evidence="11 12">SORGH_AS_0887</strain>
    </source>
</reference>
<dbReference type="HAMAP" id="MF_00237">
    <property type="entry name" value="TatB"/>
    <property type="match status" value="1"/>
</dbReference>
<organism evidence="11 12">
    <name type="scientific">Acinetobacter baylyi</name>
    <dbReference type="NCBI Taxonomy" id="202950"/>
    <lineage>
        <taxon>Bacteria</taxon>
        <taxon>Pseudomonadati</taxon>
        <taxon>Pseudomonadota</taxon>
        <taxon>Gammaproteobacteria</taxon>
        <taxon>Moraxellales</taxon>
        <taxon>Moraxellaceae</taxon>
        <taxon>Acinetobacter</taxon>
    </lineage>
</organism>
<proteinExistence type="inferred from homology"/>
<keyword evidence="7 9" id="KW-0811">Translocation</keyword>
<keyword evidence="4 9" id="KW-0812">Transmembrane</keyword>
<dbReference type="InterPro" id="IPR003369">
    <property type="entry name" value="TatA/B/E"/>
</dbReference>
<comment type="subcellular location">
    <subcellularLocation>
        <location evidence="9">Cell membrane</location>
        <topology evidence="9">Single-pass membrane protein</topology>
    </subcellularLocation>
    <subcellularLocation>
        <location evidence="1">Membrane</location>
        <topology evidence="1">Single-pass membrane protein</topology>
    </subcellularLocation>
</comment>
<dbReference type="PANTHER" id="PTHR33162:SF1">
    <property type="entry name" value="SEC-INDEPENDENT PROTEIN TRANSLOCASE PROTEIN TATA, CHLOROPLASTIC"/>
    <property type="match status" value="1"/>
</dbReference>
<evidence type="ECO:0000256" key="6">
    <source>
        <dbReference type="ARBA" id="ARBA00022989"/>
    </source>
</evidence>
<comment type="similarity">
    <text evidence="9">Belongs to the TatB family.</text>
</comment>
<gene>
    <name evidence="9" type="primary">tatB</name>
    <name evidence="11" type="ORF">QE380_000690</name>
</gene>
<keyword evidence="3 9" id="KW-1003">Cell membrane</keyword>
<evidence type="ECO:0000256" key="3">
    <source>
        <dbReference type="ARBA" id="ARBA00022475"/>
    </source>
</evidence>
<keyword evidence="5 9" id="KW-0653">Protein transport</keyword>
<evidence type="ECO:0000256" key="2">
    <source>
        <dbReference type="ARBA" id="ARBA00022448"/>
    </source>
</evidence>
<keyword evidence="6 9" id="KW-1133">Transmembrane helix</keyword>
<keyword evidence="12" id="KW-1185">Reference proteome</keyword>
<comment type="subunit">
    <text evidence="9">The Tat system comprises two distinct complexes: a TatABC complex, containing multiple copies of TatA, TatB and TatC subunits, and a separate TatA complex, containing only TatA subunits. Substrates initially bind to the TatABC complex, which probably triggers association of the separate TatA complex to form the active translocon.</text>
</comment>
<keyword evidence="10" id="KW-0175">Coiled coil</keyword>
<dbReference type="PANTHER" id="PTHR33162">
    <property type="entry name" value="SEC-INDEPENDENT PROTEIN TRANSLOCASE PROTEIN TATA, CHLOROPLASTIC"/>
    <property type="match status" value="1"/>
</dbReference>
<dbReference type="NCBIfam" id="TIGR01410">
    <property type="entry name" value="tatB"/>
    <property type="match status" value="1"/>
</dbReference>
<dbReference type="Gene3D" id="1.20.5.3310">
    <property type="match status" value="1"/>
</dbReference>
<evidence type="ECO:0000256" key="1">
    <source>
        <dbReference type="ARBA" id="ARBA00004167"/>
    </source>
</evidence>
<evidence type="ECO:0000256" key="9">
    <source>
        <dbReference type="HAMAP-Rule" id="MF_00237"/>
    </source>
</evidence>
<keyword evidence="8 9" id="KW-0472">Membrane</keyword>
<keyword evidence="2 9" id="KW-0813">Transport</keyword>
<evidence type="ECO:0000256" key="5">
    <source>
        <dbReference type="ARBA" id="ARBA00022927"/>
    </source>
</evidence>
<sequence>MFNISFGELLVFAIIALIILGPEKLPQTLRSVLLKYRAVRNQISKIQNDIENELDLMELKRVMQQELQKIKQNEEQLKQQLALMQQEIENVQTSVSTGQKTKVRRINDCIHTYIHPQNELKTPFLAHFRTANKFSGDQAA</sequence>
<dbReference type="RefSeq" id="WP_307002112.1">
    <property type="nucleotide sequence ID" value="NZ_JAUTBK010000002.1"/>
</dbReference>
<protein>
    <recommendedName>
        <fullName evidence="9">Sec-independent protein translocase protein TatB</fullName>
    </recommendedName>
</protein>
<evidence type="ECO:0000313" key="11">
    <source>
        <dbReference type="EMBL" id="MDQ1207767.1"/>
    </source>
</evidence>
<dbReference type="InterPro" id="IPR018448">
    <property type="entry name" value="TatB"/>
</dbReference>
<accession>A0ABU0UT92</accession>
<dbReference type="EMBL" id="JAUTBK010000002">
    <property type="protein sequence ID" value="MDQ1207767.1"/>
    <property type="molecule type" value="Genomic_DNA"/>
</dbReference>
<dbReference type="Proteomes" id="UP001233360">
    <property type="component" value="Unassembled WGS sequence"/>
</dbReference>
<name>A0ABU0UT92_ACIBI</name>
<evidence type="ECO:0000313" key="12">
    <source>
        <dbReference type="Proteomes" id="UP001233360"/>
    </source>
</evidence>
<comment type="function">
    <text evidence="9">Part of the twin-arginine translocation (Tat) system that transports large folded proteins containing a characteristic twin-arginine motif in their signal peptide across membranes. Together with TatC, TatB is part of a receptor directly interacting with Tat signal peptides. TatB may form an oligomeric binding site that transiently accommodates folded Tat precursor proteins before their translocation.</text>
</comment>
<evidence type="ECO:0000256" key="7">
    <source>
        <dbReference type="ARBA" id="ARBA00023010"/>
    </source>
</evidence>
<dbReference type="PRINTS" id="PR01506">
    <property type="entry name" value="TATBPROTEIN"/>
</dbReference>
<comment type="caution">
    <text evidence="11">The sequence shown here is derived from an EMBL/GenBank/DDBJ whole genome shotgun (WGS) entry which is preliminary data.</text>
</comment>
<evidence type="ECO:0000256" key="10">
    <source>
        <dbReference type="SAM" id="Coils"/>
    </source>
</evidence>